<gene>
    <name evidence="3" type="ORF">NF867_00070</name>
</gene>
<comment type="caution">
    <text evidence="3">The sequence shown here is derived from an EMBL/GenBank/DDBJ whole genome shotgun (WGS) entry which is preliminary data.</text>
</comment>
<dbReference type="Proteomes" id="UP001155182">
    <property type="component" value="Unassembled WGS sequence"/>
</dbReference>
<evidence type="ECO:0000313" key="3">
    <source>
        <dbReference type="EMBL" id="MCO4291255.1"/>
    </source>
</evidence>
<keyword evidence="2" id="KW-0732">Signal</keyword>
<dbReference type="InterPro" id="IPR011990">
    <property type="entry name" value="TPR-like_helical_dom_sf"/>
</dbReference>
<name>A0A9X2EZC7_9SPHI</name>
<evidence type="ECO:0000256" key="1">
    <source>
        <dbReference type="PROSITE-ProRule" id="PRU00339"/>
    </source>
</evidence>
<protein>
    <submittedName>
        <fullName evidence="3">Tetratricopeptide repeat protein</fullName>
    </submittedName>
</protein>
<feature type="chain" id="PRO_5040812230" evidence="2">
    <location>
        <begin position="19"/>
        <end position="564"/>
    </location>
</feature>
<dbReference type="InterPro" id="IPR019734">
    <property type="entry name" value="TPR_rpt"/>
</dbReference>
<keyword evidence="1" id="KW-0802">TPR repeat</keyword>
<reference evidence="3" key="1">
    <citation type="submission" date="2022-06" db="EMBL/GenBank/DDBJ databases">
        <title>Solitalea sp. MAHUQ-68 isolated from rhizospheric soil.</title>
        <authorList>
            <person name="Huq M.A."/>
        </authorList>
    </citation>
    <scope>NUCLEOTIDE SEQUENCE</scope>
    <source>
        <strain evidence="3">MAHUQ-68</strain>
    </source>
</reference>
<dbReference type="SUPFAM" id="SSF48452">
    <property type="entry name" value="TPR-like"/>
    <property type="match status" value="2"/>
</dbReference>
<dbReference type="PANTHER" id="PTHR45588:SF1">
    <property type="entry name" value="WW DOMAIN-CONTAINING PROTEIN"/>
    <property type="match status" value="1"/>
</dbReference>
<dbReference type="RefSeq" id="WP_252585356.1">
    <property type="nucleotide sequence ID" value="NZ_JAMWYS010000001.1"/>
</dbReference>
<accession>A0A9X2EZC7</accession>
<proteinExistence type="predicted"/>
<dbReference type="EMBL" id="JAMWYS010000001">
    <property type="protein sequence ID" value="MCO4291255.1"/>
    <property type="molecule type" value="Genomic_DNA"/>
</dbReference>
<feature type="signal peptide" evidence="2">
    <location>
        <begin position="1"/>
        <end position="18"/>
    </location>
</feature>
<feature type="repeat" description="TPR" evidence="1">
    <location>
        <begin position="488"/>
        <end position="521"/>
    </location>
</feature>
<dbReference type="Gene3D" id="1.25.40.10">
    <property type="entry name" value="Tetratricopeptide repeat domain"/>
    <property type="match status" value="2"/>
</dbReference>
<evidence type="ECO:0000256" key="2">
    <source>
        <dbReference type="SAM" id="SignalP"/>
    </source>
</evidence>
<dbReference type="AlphaFoldDB" id="A0A9X2EZC7"/>
<organism evidence="3 4">
    <name type="scientific">Solitalea agri</name>
    <dbReference type="NCBI Taxonomy" id="2953739"/>
    <lineage>
        <taxon>Bacteria</taxon>
        <taxon>Pseudomonadati</taxon>
        <taxon>Bacteroidota</taxon>
        <taxon>Sphingobacteriia</taxon>
        <taxon>Sphingobacteriales</taxon>
        <taxon>Sphingobacteriaceae</taxon>
        <taxon>Solitalea</taxon>
    </lineage>
</organism>
<dbReference type="PANTHER" id="PTHR45588">
    <property type="entry name" value="TPR DOMAIN-CONTAINING PROTEIN"/>
    <property type="match status" value="1"/>
</dbReference>
<sequence length="564" mass="62910">MRLILLLLFLASFIPVTEQTSIPSKVPSNKIPFCYGATNEVIELNDSISPHLYIGLGDYHFSVSTKNNMAAKFFDQGLSLYYGFNHPEALRSFKEAAKNDSTLAMAYWGQALCLGPNINMPMDLAENQKAYNLIQKALKLSEKATPKEKAYIAALSIRYSTQLNKRVELDNSYAMAMKELVKQFPNDADALALYAEALMDLHPWDFWQKDGQPQPWTPEITATLEKALSINSSHIGANHFYIHAVEASPMPAKAIASASRLGSLAPGAGHLVHMPSHIYIHVGEFHKGSAVNIKAINIDKESIKNGMLSVAYPEHNIHFLYTTLTLEGKSKEALMYAELLKNSIPANMLEDANYGGMMQNMYASPLYAMVRFGKWNEILKQKEPSGKYPLLRGIFHYAVGMAYVKTNRLDSVLKHHAALLGLLSEKKTEALVVWQTNTTKNLLEIAANLLEGEFYAAKKDYPKALIPLQNAIKGEDALFYDEPADWPNPTRNNYGAVLLEAGRAAEAEAIYREALKQYPENGWALIGLYNTLTLQQKTTEAVATKNRFDKAFVNADITLKSSRF</sequence>
<evidence type="ECO:0000313" key="4">
    <source>
        <dbReference type="Proteomes" id="UP001155182"/>
    </source>
</evidence>
<keyword evidence="4" id="KW-1185">Reference proteome</keyword>
<dbReference type="PROSITE" id="PS50005">
    <property type="entry name" value="TPR"/>
    <property type="match status" value="1"/>
</dbReference>
<dbReference type="Pfam" id="PF14559">
    <property type="entry name" value="TPR_19"/>
    <property type="match status" value="1"/>
</dbReference>